<proteinExistence type="predicted"/>
<evidence type="ECO:0000256" key="1">
    <source>
        <dbReference type="SAM" id="SignalP"/>
    </source>
</evidence>
<gene>
    <name evidence="2" type="ORF">H4C44_06080</name>
</gene>
<sequence length="90" mass="9454">MSILKVIAVASIIFAPVVNAEDKPVSTSCSAKITQLESIERSEGAGQQSGVASDIRRLIKQAKEANAKGDEKACMSAASRALKLYNTASE</sequence>
<organism evidence="2 3">
    <name type="scientific">Pseudomonas juntendi</name>
    <dbReference type="NCBI Taxonomy" id="2666183"/>
    <lineage>
        <taxon>Bacteria</taxon>
        <taxon>Pseudomonadati</taxon>
        <taxon>Pseudomonadota</taxon>
        <taxon>Gammaproteobacteria</taxon>
        <taxon>Pseudomonadales</taxon>
        <taxon>Pseudomonadaceae</taxon>
        <taxon>Pseudomonas</taxon>
    </lineage>
</organism>
<accession>A0A7W2JGT0</accession>
<feature type="signal peptide" evidence="1">
    <location>
        <begin position="1"/>
        <end position="20"/>
    </location>
</feature>
<feature type="chain" id="PRO_5031529662" evidence="1">
    <location>
        <begin position="21"/>
        <end position="90"/>
    </location>
</feature>
<dbReference type="AlphaFoldDB" id="A0A7W2JGT0"/>
<reference evidence="2 3" key="1">
    <citation type="submission" date="2020-07" db="EMBL/GenBank/DDBJ databases">
        <title>Diversity of carbapenemase encoding genes among Pseudomonas putida group clinical isolates in a tertiary Brazilian hospital.</title>
        <authorList>
            <person name="Alberto-Lei F."/>
            <person name="Nodari C.S."/>
            <person name="Streling A.P."/>
            <person name="Paulino J.T."/>
            <person name="Bessa-Neto F.O."/>
            <person name="Cayo R."/>
            <person name="Gales A.C."/>
        </authorList>
    </citation>
    <scope>NUCLEOTIDE SEQUENCE [LARGE SCALE GENOMIC DNA]</scope>
    <source>
        <strain evidence="2 3">14535</strain>
    </source>
</reference>
<dbReference type="Proteomes" id="UP000556620">
    <property type="component" value="Unassembled WGS sequence"/>
</dbReference>
<comment type="caution">
    <text evidence="2">The sequence shown here is derived from an EMBL/GenBank/DDBJ whole genome shotgun (WGS) entry which is preliminary data.</text>
</comment>
<evidence type="ECO:0000313" key="3">
    <source>
        <dbReference type="Proteomes" id="UP000556620"/>
    </source>
</evidence>
<dbReference type="EMBL" id="JACGCU010000007">
    <property type="protein sequence ID" value="MBA6058741.1"/>
    <property type="molecule type" value="Genomic_DNA"/>
</dbReference>
<keyword evidence="1" id="KW-0732">Signal</keyword>
<evidence type="ECO:0000313" key="2">
    <source>
        <dbReference type="EMBL" id="MBA6058741.1"/>
    </source>
</evidence>
<dbReference type="RefSeq" id="WP_182365508.1">
    <property type="nucleotide sequence ID" value="NZ_JACGCU010000007.1"/>
</dbReference>
<protein>
    <submittedName>
        <fullName evidence="2">Uncharacterized protein</fullName>
    </submittedName>
</protein>
<name>A0A7W2JGT0_9PSED</name>